<evidence type="ECO:0000313" key="11">
    <source>
        <dbReference type="Proteomes" id="UP000834106"/>
    </source>
</evidence>
<dbReference type="Pfam" id="PF14363">
    <property type="entry name" value="AAA_assoc"/>
    <property type="match status" value="1"/>
</dbReference>
<dbReference type="Gene3D" id="6.10.280.40">
    <property type="match status" value="2"/>
</dbReference>
<dbReference type="SUPFAM" id="SSF52540">
    <property type="entry name" value="P-loop containing nucleoside triphosphate hydrolases"/>
    <property type="match status" value="2"/>
</dbReference>
<evidence type="ECO:0000256" key="4">
    <source>
        <dbReference type="ARBA" id="ARBA00022842"/>
    </source>
</evidence>
<evidence type="ECO:0000259" key="9">
    <source>
        <dbReference type="SMART" id="SM00382"/>
    </source>
</evidence>
<sequence>MQSFGDMQSMTSNIFSAYASVAASMMLFRSMAHDIIPEQVKSYILSVFTRIFSYFFTPLSTRITMVVDENSGMTRNQIYDSAEVYLHTKISPNTERFKVSKNPKRTSITLSMEKNELEIDTFNGTQLEWQFVLEVPENKKDHFQPEKRYFELSFNKQYREMVLNEYLPFVMQKAKEIREKDRNVKLYTRDCPYSYSDDEEDGVNGSGIWGCVNLDHPVTFEKLAMDPLLKTQIIEDLDRFLRRKEYYKKVGKAWKRGYLLYGPPGTGKSSLIAAMANYLKFDIYDLELTSLYSNSELKRTLLSTTNRSIIVIEDIDCSAPMLNRDAEPEPSDTKLTLSGLLNFMDGLWSNCGDERIIIFTTNHKEKIDPALLRPGRMDMHINMSYCTPAGFHVLASNYLAIDDNPRLFPEIKGLMQEVQVTPAEIAEHLMRNENAELALEGVIDLLKRKKAEADEEKVKEKSLETNAVVRIEKILKSLKSIGKKSSRGKSKRLTLSGLLNFMDGLWSNCGDERIIIFTTNHKEKIDPALLRPGRMDMHINMSYCTPAGFHVLASNYLAIDDNPRLFPEIKGLMQEVQVTPAEIAEHLMRNENAELALEGVIDLLKRKKAEADEEKDKEKSRETNEVQEEVKMAKSEKILKSLKSFRKKSSRGKSKRV</sequence>
<evidence type="ECO:0000313" key="10">
    <source>
        <dbReference type="EMBL" id="CAI9766669.1"/>
    </source>
</evidence>
<name>A0AAD1ZCG6_9LAMI</name>
<evidence type="ECO:0000256" key="3">
    <source>
        <dbReference type="ARBA" id="ARBA00022801"/>
    </source>
</evidence>
<gene>
    <name evidence="10" type="ORF">FPE_LOCUS14099</name>
</gene>
<dbReference type="InterPro" id="IPR003959">
    <property type="entry name" value="ATPase_AAA_core"/>
</dbReference>
<dbReference type="Proteomes" id="UP000834106">
    <property type="component" value="Chromosome 8"/>
</dbReference>
<organism evidence="10 11">
    <name type="scientific">Fraxinus pennsylvanica</name>
    <dbReference type="NCBI Taxonomy" id="56036"/>
    <lineage>
        <taxon>Eukaryota</taxon>
        <taxon>Viridiplantae</taxon>
        <taxon>Streptophyta</taxon>
        <taxon>Embryophyta</taxon>
        <taxon>Tracheophyta</taxon>
        <taxon>Spermatophyta</taxon>
        <taxon>Magnoliopsida</taxon>
        <taxon>eudicotyledons</taxon>
        <taxon>Gunneridae</taxon>
        <taxon>Pentapetalae</taxon>
        <taxon>asterids</taxon>
        <taxon>lamiids</taxon>
        <taxon>Lamiales</taxon>
        <taxon>Oleaceae</taxon>
        <taxon>Oleeae</taxon>
        <taxon>Fraxinus</taxon>
    </lineage>
</organism>
<keyword evidence="7" id="KW-0175">Coiled coil</keyword>
<dbReference type="Gene3D" id="3.40.50.300">
    <property type="entry name" value="P-loop containing nucleotide triphosphate hydrolases"/>
    <property type="match status" value="1"/>
</dbReference>
<comment type="cofactor">
    <cofactor evidence="1">
        <name>Mg(2+)</name>
        <dbReference type="ChEBI" id="CHEBI:18420"/>
    </cofactor>
</comment>
<feature type="compositionally biased region" description="Basic and acidic residues" evidence="8">
    <location>
        <begin position="614"/>
        <end position="633"/>
    </location>
</feature>
<protein>
    <recommendedName>
        <fullName evidence="9">AAA+ ATPase domain-containing protein</fullName>
    </recommendedName>
</protein>
<keyword evidence="4" id="KW-0460">Magnesium</keyword>
<dbReference type="SMART" id="SM00382">
    <property type="entry name" value="AAA"/>
    <property type="match status" value="1"/>
</dbReference>
<proteinExistence type="inferred from homology"/>
<dbReference type="InterPro" id="IPR003593">
    <property type="entry name" value="AAA+_ATPase"/>
</dbReference>
<feature type="coiled-coil region" evidence="7">
    <location>
        <begin position="432"/>
        <end position="466"/>
    </location>
</feature>
<dbReference type="GO" id="GO:0016887">
    <property type="term" value="F:ATP hydrolysis activity"/>
    <property type="evidence" value="ECO:0007669"/>
    <property type="project" value="InterPro"/>
</dbReference>
<dbReference type="PROSITE" id="PS00674">
    <property type="entry name" value="AAA"/>
    <property type="match status" value="2"/>
</dbReference>
<keyword evidence="11" id="KW-1185">Reference proteome</keyword>
<evidence type="ECO:0000256" key="6">
    <source>
        <dbReference type="RuleBase" id="RU003651"/>
    </source>
</evidence>
<dbReference type="GO" id="GO:0006950">
    <property type="term" value="P:response to stress"/>
    <property type="evidence" value="ECO:0007669"/>
    <property type="project" value="UniProtKB-ARBA"/>
</dbReference>
<dbReference type="InterPro" id="IPR050747">
    <property type="entry name" value="Mitochondrial_chaperone_BCS1"/>
</dbReference>
<feature type="domain" description="AAA+ ATPase" evidence="9">
    <location>
        <begin position="254"/>
        <end position="387"/>
    </location>
</feature>
<dbReference type="PANTHER" id="PTHR23070">
    <property type="entry name" value="BCS1 AAA-TYPE ATPASE"/>
    <property type="match status" value="1"/>
</dbReference>
<dbReference type="GO" id="GO:0005524">
    <property type="term" value="F:ATP binding"/>
    <property type="evidence" value="ECO:0007669"/>
    <property type="project" value="UniProtKB-KW"/>
</dbReference>
<dbReference type="EMBL" id="OU503043">
    <property type="protein sequence ID" value="CAI9766669.1"/>
    <property type="molecule type" value="Genomic_DNA"/>
</dbReference>
<evidence type="ECO:0000256" key="2">
    <source>
        <dbReference type="ARBA" id="ARBA00007448"/>
    </source>
</evidence>
<feature type="region of interest" description="Disordered" evidence="8">
    <location>
        <begin position="608"/>
        <end position="633"/>
    </location>
</feature>
<dbReference type="CDD" id="cd19510">
    <property type="entry name" value="RecA-like_BCS1"/>
    <property type="match status" value="1"/>
</dbReference>
<evidence type="ECO:0000256" key="1">
    <source>
        <dbReference type="ARBA" id="ARBA00001946"/>
    </source>
</evidence>
<keyword evidence="6" id="KW-0547">Nucleotide-binding</keyword>
<evidence type="ECO:0000256" key="8">
    <source>
        <dbReference type="SAM" id="MobiDB-lite"/>
    </source>
</evidence>
<reference evidence="10" key="1">
    <citation type="submission" date="2023-05" db="EMBL/GenBank/DDBJ databases">
        <authorList>
            <person name="Huff M."/>
        </authorList>
    </citation>
    <scope>NUCLEOTIDE SEQUENCE</scope>
</reference>
<dbReference type="InterPro" id="IPR003960">
    <property type="entry name" value="ATPase_AAA_CS"/>
</dbReference>
<dbReference type="AlphaFoldDB" id="A0AAD1ZCG6"/>
<comment type="similarity">
    <text evidence="2">Belongs to the AAA ATPase family. BCS1 subfamily.</text>
</comment>
<dbReference type="InterPro" id="IPR027417">
    <property type="entry name" value="P-loop_NTPase"/>
</dbReference>
<dbReference type="InterPro" id="IPR058017">
    <property type="entry name" value="At3g28540-like_C"/>
</dbReference>
<keyword evidence="3" id="KW-0378">Hydrolase</keyword>
<comment type="catalytic activity">
    <reaction evidence="5">
        <text>ATP + H2O = ADP + phosphate + H(+)</text>
        <dbReference type="Rhea" id="RHEA:13065"/>
        <dbReference type="ChEBI" id="CHEBI:15377"/>
        <dbReference type="ChEBI" id="CHEBI:15378"/>
        <dbReference type="ChEBI" id="CHEBI:30616"/>
        <dbReference type="ChEBI" id="CHEBI:43474"/>
        <dbReference type="ChEBI" id="CHEBI:456216"/>
    </reaction>
</comment>
<evidence type="ECO:0000256" key="7">
    <source>
        <dbReference type="SAM" id="Coils"/>
    </source>
</evidence>
<dbReference type="InterPro" id="IPR025753">
    <property type="entry name" value="AAA_N_dom"/>
</dbReference>
<dbReference type="Pfam" id="PF25568">
    <property type="entry name" value="AAA_lid_At3g28540"/>
    <property type="match status" value="2"/>
</dbReference>
<keyword evidence="6" id="KW-0067">ATP-binding</keyword>
<dbReference type="Pfam" id="PF00004">
    <property type="entry name" value="AAA"/>
    <property type="match status" value="2"/>
</dbReference>
<evidence type="ECO:0000256" key="5">
    <source>
        <dbReference type="ARBA" id="ARBA00049360"/>
    </source>
</evidence>
<accession>A0AAD1ZCG6</accession>